<feature type="region of interest" description="Disordered" evidence="1">
    <location>
        <begin position="1"/>
        <end position="22"/>
    </location>
</feature>
<dbReference type="Proteomes" id="UP000327085">
    <property type="component" value="Chromosome 8"/>
</dbReference>
<dbReference type="AlphaFoldDB" id="A0A5E4G2K4"/>
<evidence type="ECO:0000313" key="3">
    <source>
        <dbReference type="Proteomes" id="UP000327085"/>
    </source>
</evidence>
<accession>A0A5E4G2K4</accession>
<dbReference type="Gramene" id="VVA34065">
    <property type="protein sequence ID" value="VVA34065"/>
    <property type="gene ID" value="Prudul26B019731"/>
</dbReference>
<dbReference type="EMBL" id="CABIKO010000316">
    <property type="protein sequence ID" value="VVA34065.1"/>
    <property type="molecule type" value="Genomic_DNA"/>
</dbReference>
<reference evidence="3" key="1">
    <citation type="journal article" date="2020" name="Plant J.">
        <title>Transposons played a major role in the diversification between the closely related almond and peach genomes: results from the almond genome sequence.</title>
        <authorList>
            <person name="Alioto T."/>
            <person name="Alexiou K.G."/>
            <person name="Bardil A."/>
            <person name="Barteri F."/>
            <person name="Castanera R."/>
            <person name="Cruz F."/>
            <person name="Dhingra A."/>
            <person name="Duval H."/>
            <person name="Fernandez I Marti A."/>
            <person name="Frias L."/>
            <person name="Galan B."/>
            <person name="Garcia J.L."/>
            <person name="Howad W."/>
            <person name="Gomez-Garrido J."/>
            <person name="Gut M."/>
            <person name="Julca I."/>
            <person name="Morata J."/>
            <person name="Puigdomenech P."/>
            <person name="Ribeca P."/>
            <person name="Rubio Cabetas M.J."/>
            <person name="Vlasova A."/>
            <person name="Wirthensohn M."/>
            <person name="Garcia-Mas J."/>
            <person name="Gabaldon T."/>
            <person name="Casacuberta J.M."/>
            <person name="Arus P."/>
        </authorList>
    </citation>
    <scope>NUCLEOTIDE SEQUENCE [LARGE SCALE GENOMIC DNA]</scope>
    <source>
        <strain evidence="3">cv. Texas</strain>
    </source>
</reference>
<protein>
    <submittedName>
        <fullName evidence="2">PREDICTED: PRUPE_6G297100</fullName>
    </submittedName>
</protein>
<dbReference type="InParanoid" id="A0A5E4G2K4"/>
<feature type="non-terminal residue" evidence="2">
    <location>
        <position position="1"/>
    </location>
</feature>
<organism evidence="2 3">
    <name type="scientific">Prunus dulcis</name>
    <name type="common">Almond</name>
    <name type="synonym">Amygdalus dulcis</name>
    <dbReference type="NCBI Taxonomy" id="3755"/>
    <lineage>
        <taxon>Eukaryota</taxon>
        <taxon>Viridiplantae</taxon>
        <taxon>Streptophyta</taxon>
        <taxon>Embryophyta</taxon>
        <taxon>Tracheophyta</taxon>
        <taxon>Spermatophyta</taxon>
        <taxon>Magnoliopsida</taxon>
        <taxon>eudicotyledons</taxon>
        <taxon>Gunneridae</taxon>
        <taxon>Pentapetalae</taxon>
        <taxon>rosids</taxon>
        <taxon>fabids</taxon>
        <taxon>Rosales</taxon>
        <taxon>Rosaceae</taxon>
        <taxon>Amygdaloideae</taxon>
        <taxon>Amygdaleae</taxon>
        <taxon>Prunus</taxon>
    </lineage>
</organism>
<evidence type="ECO:0000256" key="1">
    <source>
        <dbReference type="SAM" id="MobiDB-lite"/>
    </source>
</evidence>
<gene>
    <name evidence="2" type="ORF">ALMOND_2B019731</name>
</gene>
<sequence length="60" mass="6297">PVVGSSHLHGTAIDHGGTSHQGRVITTFDLGPILEQLEAFPSLPTRSTRAPAYTSNETVA</sequence>
<evidence type="ECO:0000313" key="2">
    <source>
        <dbReference type="EMBL" id="VVA34065.1"/>
    </source>
</evidence>
<feature type="non-terminal residue" evidence="2">
    <location>
        <position position="60"/>
    </location>
</feature>
<name>A0A5E4G2K4_PRUDU</name>
<proteinExistence type="predicted"/>